<dbReference type="Gene3D" id="1.25.40.10">
    <property type="entry name" value="Tetratricopeptide repeat domain"/>
    <property type="match status" value="1"/>
</dbReference>
<proteinExistence type="predicted"/>
<sequence length="107" mass="12188">MAKNINPKQKEIERLFKAAASHEETLLDLDEDDPELDGILEDLEIVFREIIKLDPKNIEALTRLGEFFLERGGAEDEALIHLEQALQLDPKNKKLQKLIKNAKAALD</sequence>
<dbReference type="InterPro" id="IPR011990">
    <property type="entry name" value="TPR-like_helical_dom_sf"/>
</dbReference>
<reference evidence="1 2" key="1">
    <citation type="submission" date="2017-06" db="EMBL/GenBank/DDBJ databases">
        <title>Sequencing and comparative analysis of myxobacterial genomes.</title>
        <authorList>
            <person name="Rupp O."/>
            <person name="Goesmann A."/>
            <person name="Sogaard-Andersen L."/>
        </authorList>
    </citation>
    <scope>NUCLEOTIDE SEQUENCE [LARGE SCALE GENOMIC DNA]</scope>
    <source>
        <strain evidence="1 2">DSM 52655</strain>
    </source>
</reference>
<dbReference type="SUPFAM" id="SSF48452">
    <property type="entry name" value="TPR-like"/>
    <property type="match status" value="1"/>
</dbReference>
<dbReference type="AlphaFoldDB" id="A0A250J8M8"/>
<evidence type="ECO:0000313" key="2">
    <source>
        <dbReference type="Proteomes" id="UP000217257"/>
    </source>
</evidence>
<gene>
    <name evidence="1" type="ORF">CYFUS_005727</name>
</gene>
<protein>
    <submittedName>
        <fullName evidence="1">Uncharacterized protein</fullName>
    </submittedName>
</protein>
<evidence type="ECO:0000313" key="1">
    <source>
        <dbReference type="EMBL" id="ATB40279.1"/>
    </source>
</evidence>
<name>A0A250J8M8_9BACT</name>
<dbReference type="Proteomes" id="UP000217257">
    <property type="component" value="Chromosome"/>
</dbReference>
<organism evidence="1 2">
    <name type="scientific">Cystobacter fuscus</name>
    <dbReference type="NCBI Taxonomy" id="43"/>
    <lineage>
        <taxon>Bacteria</taxon>
        <taxon>Pseudomonadati</taxon>
        <taxon>Myxococcota</taxon>
        <taxon>Myxococcia</taxon>
        <taxon>Myxococcales</taxon>
        <taxon>Cystobacterineae</taxon>
        <taxon>Archangiaceae</taxon>
        <taxon>Cystobacter</taxon>
    </lineage>
</organism>
<accession>A0A250J8M8</accession>
<dbReference type="KEGG" id="cfus:CYFUS_005727"/>
<dbReference type="RefSeq" id="WP_095988173.1">
    <property type="nucleotide sequence ID" value="NZ_CP022098.1"/>
</dbReference>
<dbReference type="EMBL" id="CP022098">
    <property type="protein sequence ID" value="ATB40279.1"/>
    <property type="molecule type" value="Genomic_DNA"/>
</dbReference>